<keyword evidence="4" id="KW-1185">Reference proteome</keyword>
<dbReference type="PANTHER" id="PTHR21666:SF270">
    <property type="entry name" value="MUREIN HYDROLASE ACTIVATOR ENVC"/>
    <property type="match status" value="1"/>
</dbReference>
<evidence type="ECO:0000313" key="4">
    <source>
        <dbReference type="Proteomes" id="UP000321201"/>
    </source>
</evidence>
<keyword evidence="1" id="KW-0175">Coiled coil</keyword>
<dbReference type="OrthoDB" id="5289429at2"/>
<dbReference type="Gene3D" id="6.10.250.3150">
    <property type="match status" value="1"/>
</dbReference>
<sequence>MAALAVLFALPAQAGPKDELSELRNRLKALYQELEQTEGSRSEAADALRASEQAISEANRRLKMLEAREREIDARLAALDAETGQIVEAIQAQRALIGRLLLQQYRSGRQEYLRLLLNGEDPNRIARHLHYLTYLARARAERVRQLRADLDRLAALRQEGEEEREHLARVQAEQAAERQRLEKEKQERKALLARLAHQIKEQRRQIDTLKRDEARLARLVERLGKVLSGRKPSAAIRNRATPDASLDGRPFAELKGRLRLPVPGELAHRFGSPREGGLSWKGLFIRADAGQPVKAIAAGTVVFADWLRGFGNLLILDHGQGFMSLYGFNEALLREVGDRVKGGDPVAQIGNTGGHPETGLYFEIRHEGKPLDPLEWVTLR</sequence>
<comment type="caution">
    <text evidence="3">The sequence shown here is derived from an EMBL/GenBank/DDBJ whole genome shotgun (WGS) entry which is preliminary data.</text>
</comment>
<name>A0A5C7EMM2_9PROT</name>
<dbReference type="Pfam" id="PF01551">
    <property type="entry name" value="Peptidase_M23"/>
    <property type="match status" value="1"/>
</dbReference>
<dbReference type="FunFam" id="2.70.70.10:FF:000003">
    <property type="entry name" value="Murein hydrolase activator EnvC"/>
    <property type="match status" value="1"/>
</dbReference>
<accession>A0A5C7EMM2</accession>
<evidence type="ECO:0000313" key="3">
    <source>
        <dbReference type="EMBL" id="TXF13743.1"/>
    </source>
</evidence>
<protein>
    <submittedName>
        <fullName evidence="3">Peptidoglycan DD-metalloendopeptidase family protein</fullName>
    </submittedName>
</protein>
<dbReference type="Proteomes" id="UP000321201">
    <property type="component" value="Unassembled WGS sequence"/>
</dbReference>
<reference evidence="3 4" key="1">
    <citation type="submission" date="2019-08" db="EMBL/GenBank/DDBJ databases">
        <title>Pelomicrobium methylotrophicum gen. nov., sp. nov. a moderately thermophilic, facultatively anaerobic, lithoautotrophic and methylotrophic bacterium isolated from a terrestrial mud volcano.</title>
        <authorList>
            <person name="Slobodkina G.B."/>
            <person name="Merkel A.Y."/>
            <person name="Slobodkin A.I."/>
        </authorList>
    </citation>
    <scope>NUCLEOTIDE SEQUENCE [LARGE SCALE GENOMIC DNA]</scope>
    <source>
        <strain evidence="3 4">SM250</strain>
    </source>
</reference>
<dbReference type="InParanoid" id="A0A5C7EMM2"/>
<dbReference type="CDD" id="cd12797">
    <property type="entry name" value="M23_peptidase"/>
    <property type="match status" value="1"/>
</dbReference>
<proteinExistence type="predicted"/>
<gene>
    <name evidence="3" type="ORF">FR698_01140</name>
</gene>
<dbReference type="InterPro" id="IPR011055">
    <property type="entry name" value="Dup_hybrid_motif"/>
</dbReference>
<evidence type="ECO:0000259" key="2">
    <source>
        <dbReference type="Pfam" id="PF01551"/>
    </source>
</evidence>
<dbReference type="GO" id="GO:0004222">
    <property type="term" value="F:metalloendopeptidase activity"/>
    <property type="evidence" value="ECO:0007669"/>
    <property type="project" value="TreeGrafter"/>
</dbReference>
<feature type="coiled-coil region" evidence="1">
    <location>
        <begin position="143"/>
        <end position="219"/>
    </location>
</feature>
<dbReference type="FunCoup" id="A0A5C7EMM2">
    <property type="interactions" value="102"/>
</dbReference>
<dbReference type="SUPFAM" id="SSF51261">
    <property type="entry name" value="Duplicated hybrid motif"/>
    <property type="match status" value="1"/>
</dbReference>
<dbReference type="InterPro" id="IPR050570">
    <property type="entry name" value="Cell_wall_metabolism_enzyme"/>
</dbReference>
<dbReference type="EMBL" id="VPFL01000001">
    <property type="protein sequence ID" value="TXF13743.1"/>
    <property type="molecule type" value="Genomic_DNA"/>
</dbReference>
<evidence type="ECO:0000256" key="1">
    <source>
        <dbReference type="SAM" id="Coils"/>
    </source>
</evidence>
<dbReference type="RefSeq" id="WP_147798328.1">
    <property type="nucleotide sequence ID" value="NZ_VPFL01000001.1"/>
</dbReference>
<organism evidence="3 4">
    <name type="scientific">Pelomicrobium methylotrophicum</name>
    <dbReference type="NCBI Taxonomy" id="2602750"/>
    <lineage>
        <taxon>Bacteria</taxon>
        <taxon>Pseudomonadati</taxon>
        <taxon>Pseudomonadota</taxon>
        <taxon>Hydrogenophilia</taxon>
        <taxon>Hydrogenophilia incertae sedis</taxon>
        <taxon>Pelomicrobium</taxon>
    </lineage>
</organism>
<feature type="domain" description="M23ase beta-sheet core" evidence="2">
    <location>
        <begin position="280"/>
        <end position="373"/>
    </location>
</feature>
<dbReference type="AlphaFoldDB" id="A0A5C7EMM2"/>
<dbReference type="Gene3D" id="2.70.70.10">
    <property type="entry name" value="Glucose Permease (Domain IIA)"/>
    <property type="match status" value="1"/>
</dbReference>
<feature type="coiled-coil region" evidence="1">
    <location>
        <begin position="17"/>
        <end position="82"/>
    </location>
</feature>
<dbReference type="PANTHER" id="PTHR21666">
    <property type="entry name" value="PEPTIDASE-RELATED"/>
    <property type="match status" value="1"/>
</dbReference>
<dbReference type="InterPro" id="IPR016047">
    <property type="entry name" value="M23ase_b-sheet_dom"/>
</dbReference>